<keyword evidence="5" id="KW-0238">DNA-binding</keyword>
<evidence type="ECO:0000313" key="10">
    <source>
        <dbReference type="Proteomes" id="UP001519503"/>
    </source>
</evidence>
<gene>
    <name evidence="9" type="ORF">G6R30_03510</name>
</gene>
<evidence type="ECO:0000313" key="9">
    <source>
        <dbReference type="EMBL" id="MBS9337526.1"/>
    </source>
</evidence>
<evidence type="ECO:0000256" key="2">
    <source>
        <dbReference type="ARBA" id="ARBA00022801"/>
    </source>
</evidence>
<dbReference type="EMBL" id="JAAMFL010000005">
    <property type="protein sequence ID" value="MBS9337526.1"/>
    <property type="molecule type" value="Genomic_DNA"/>
</dbReference>
<dbReference type="GO" id="GO:0005524">
    <property type="term" value="F:ATP binding"/>
    <property type="evidence" value="ECO:0007669"/>
    <property type="project" value="UniProtKB-KW"/>
</dbReference>
<organism evidence="9 10">
    <name type="scientific">Fructobacillus parabroussonetiae</name>
    <dbReference type="NCBI Taxonomy" id="2713174"/>
    <lineage>
        <taxon>Bacteria</taxon>
        <taxon>Bacillati</taxon>
        <taxon>Bacillota</taxon>
        <taxon>Bacilli</taxon>
        <taxon>Lactobacillales</taxon>
        <taxon>Lactobacillaceae</taxon>
        <taxon>Fructobacillus</taxon>
    </lineage>
</organism>
<keyword evidence="10" id="KW-1185">Reference proteome</keyword>
<dbReference type="PANTHER" id="PTHR42957:SF1">
    <property type="entry name" value="HELICASE MJ1565-RELATED"/>
    <property type="match status" value="1"/>
</dbReference>
<keyword evidence="1" id="KW-0547">Nucleotide-binding</keyword>
<comment type="caution">
    <text evidence="9">The sequence shown here is derived from an EMBL/GenBank/DDBJ whole genome shotgun (WGS) entry which is preliminary data.</text>
</comment>
<keyword evidence="6" id="KW-0413">Isomerase</keyword>
<dbReference type="Proteomes" id="UP001519503">
    <property type="component" value="Unassembled WGS sequence"/>
</dbReference>
<sequence length="541" mass="60559">MGVSKENFYLGMISQVSRESASVQVENLSLLVHRNVRLESLVPNTINYFVVIDNVQGLFIGEIYLSKVNSSDSVHDSMNSGRKEDVFPEIKIDVIGLLEKDKFKLAGFKTVGIADKVYIANQQLITKYLSSLEINDYPLKDKKGKNQIDDEGKVKYQKPLDNLAQIAEFPNKILELAPNTLFDRHLMAVGTTNSGKSTSALSILDKMITSGKKVLIIDPTGEYQNTFDKNEIDKLTLGCDTKLPVGQISLSQWERIFETNENTQGATLGRAIQSLRYQKKEGLTGVLNKNGETVLAIDSKLASLDVTDTSFDITNLPKQIQAEAVQLNKAGDTYSTNSFNANTNNWLYEKVQYVLQNTNLVNFFDDDNSKNLLTKINKFVSGNKGLYIDSSNIGATDGIGTMIIDLISNHIINKKRDEIKPFVMYIDEVHRYTQNAENYTTGLISIAREGRKKGIFLFLTTQNPKDVPDVLLGQVGTMIIHRLTHSEELKAIQNLVQENTLAQIKKLNQGEAILTSINLLYDIHVHFKKSSRTHDNDTPLL</sequence>
<dbReference type="PANTHER" id="PTHR42957">
    <property type="entry name" value="HELICASE MJ1565-RELATED"/>
    <property type="match status" value="1"/>
</dbReference>
<keyword evidence="4 9" id="KW-0067">ATP-binding</keyword>
<evidence type="ECO:0000256" key="3">
    <source>
        <dbReference type="ARBA" id="ARBA00022806"/>
    </source>
</evidence>
<protein>
    <submittedName>
        <fullName evidence="9">ATP-binding protein</fullName>
    </submittedName>
</protein>
<keyword evidence="3" id="KW-0347">Helicase</keyword>
<dbReference type="InterPro" id="IPR027417">
    <property type="entry name" value="P-loop_NTPase"/>
</dbReference>
<reference evidence="9 10" key="1">
    <citation type="submission" date="2020-02" db="EMBL/GenBank/DDBJ databases">
        <title>Fructobacillus sp. isolated from paper mulberry of Taiwan.</title>
        <authorList>
            <person name="Lin S.-T."/>
        </authorList>
    </citation>
    <scope>NUCLEOTIDE SEQUENCE [LARGE SCALE GENOMIC DNA]</scope>
    <source>
        <strain evidence="9 10">S1-1</strain>
    </source>
</reference>
<evidence type="ECO:0000256" key="1">
    <source>
        <dbReference type="ARBA" id="ARBA00022741"/>
    </source>
</evidence>
<dbReference type="SUPFAM" id="SSF52540">
    <property type="entry name" value="P-loop containing nucleoside triphosphate hydrolases"/>
    <property type="match status" value="1"/>
</dbReference>
<name>A0ABS5QWM7_9LACO</name>
<evidence type="ECO:0000256" key="5">
    <source>
        <dbReference type="ARBA" id="ARBA00023125"/>
    </source>
</evidence>
<evidence type="ECO:0000259" key="8">
    <source>
        <dbReference type="Pfam" id="PF05872"/>
    </source>
</evidence>
<dbReference type="Pfam" id="PF01935">
    <property type="entry name" value="DUF87"/>
    <property type="match status" value="1"/>
</dbReference>
<dbReference type="Gene3D" id="3.40.50.300">
    <property type="entry name" value="P-loop containing nucleotide triphosphate hydrolases"/>
    <property type="match status" value="2"/>
</dbReference>
<evidence type="ECO:0000256" key="6">
    <source>
        <dbReference type="ARBA" id="ARBA00023235"/>
    </source>
</evidence>
<dbReference type="InterPro" id="IPR033186">
    <property type="entry name" value="HerA_C"/>
</dbReference>
<evidence type="ECO:0000259" key="7">
    <source>
        <dbReference type="Pfam" id="PF01935"/>
    </source>
</evidence>
<dbReference type="Pfam" id="PF05872">
    <property type="entry name" value="HerA_C"/>
    <property type="match status" value="1"/>
</dbReference>
<feature type="domain" description="Helicase HerA central" evidence="7">
    <location>
        <begin position="176"/>
        <end position="330"/>
    </location>
</feature>
<dbReference type="InterPro" id="IPR002789">
    <property type="entry name" value="HerA_central"/>
</dbReference>
<evidence type="ECO:0000256" key="4">
    <source>
        <dbReference type="ARBA" id="ARBA00022840"/>
    </source>
</evidence>
<dbReference type="InterPro" id="IPR008571">
    <property type="entry name" value="HerA-like"/>
</dbReference>
<proteinExistence type="predicted"/>
<feature type="domain" description="Helicase HerA-like C-terminal" evidence="8">
    <location>
        <begin position="420"/>
        <end position="515"/>
    </location>
</feature>
<keyword evidence="2" id="KW-0378">Hydrolase</keyword>
<accession>A0ABS5QWM7</accession>